<organism evidence="3 4">
    <name type="scientific">Fusobacterium vincentii 4_1_13</name>
    <dbReference type="NCBI Taxonomy" id="469606"/>
    <lineage>
        <taxon>Bacteria</taxon>
        <taxon>Fusobacteriati</taxon>
        <taxon>Fusobacteriota</taxon>
        <taxon>Fusobacteriia</taxon>
        <taxon>Fusobacteriales</taxon>
        <taxon>Fusobacteriaceae</taxon>
        <taxon>Fusobacterium</taxon>
    </lineage>
</organism>
<name>A0A0M1VT15_FUSVC</name>
<dbReference type="HOGENOM" id="CLU_080647_1_0_0"/>
<feature type="transmembrane region" description="Helical" evidence="1">
    <location>
        <begin position="98"/>
        <end position="119"/>
    </location>
</feature>
<dbReference type="Pfam" id="PF01569">
    <property type="entry name" value="PAP2"/>
    <property type="match status" value="1"/>
</dbReference>
<dbReference type="SUPFAM" id="SSF48317">
    <property type="entry name" value="Acid phosphatase/Vanadium-dependent haloperoxidase"/>
    <property type="match status" value="1"/>
</dbReference>
<evidence type="ECO:0000259" key="2">
    <source>
        <dbReference type="Pfam" id="PF01569"/>
    </source>
</evidence>
<dbReference type="InterPro" id="IPR036938">
    <property type="entry name" value="PAP2/HPO_sf"/>
</dbReference>
<gene>
    <name evidence="3" type="ORF">FSCG_00454</name>
</gene>
<dbReference type="AlphaFoldDB" id="A0A0M1VT15"/>
<reference evidence="3 4" key="1">
    <citation type="submission" date="2011-10" db="EMBL/GenBank/DDBJ databases">
        <title>The Genome Sequence of Fusobacterium sp. 4_1_13.</title>
        <authorList>
            <consortium name="The Broad Institute Genome Sequencing Platform"/>
            <person name="Earl A."/>
            <person name="Ward D."/>
            <person name="Feldgarden M."/>
            <person name="Gevers D."/>
            <person name="Strauss J."/>
            <person name="Ambrose C."/>
            <person name="Allen-Vercoe E."/>
            <person name="Young S.K."/>
            <person name="Zeng Q."/>
            <person name="Gargeya S."/>
            <person name="Fitzgerald M."/>
            <person name="Haas B."/>
            <person name="Abouelleil A."/>
            <person name="Alvarado L."/>
            <person name="Arachchi H.M."/>
            <person name="Berlin A."/>
            <person name="Brown A."/>
            <person name="Chapman S.B."/>
            <person name="Chen Z."/>
            <person name="Dunbar C."/>
            <person name="Freedman E."/>
            <person name="Gearin G."/>
            <person name="Goldberg J."/>
            <person name="Griggs A."/>
            <person name="Gujja S."/>
            <person name="Heiman D."/>
            <person name="Howarth C."/>
            <person name="Larson L."/>
            <person name="Lui A."/>
            <person name="MacDonald P.J."/>
            <person name="Montmayeur A."/>
            <person name="Murphy C."/>
            <person name="Neiman D."/>
            <person name="Pearson M."/>
            <person name="Priest M."/>
            <person name="Roberts A."/>
            <person name="Saif S."/>
            <person name="Shea T."/>
            <person name="Shenoy N."/>
            <person name="Sisk P."/>
            <person name="Stolte C."/>
            <person name="Sykes S."/>
            <person name="Wortman J."/>
            <person name="Nusbaum C."/>
            <person name="Birren B."/>
        </authorList>
    </citation>
    <scope>NUCLEOTIDE SEQUENCE [LARGE SCALE GENOMIC DNA]</scope>
    <source>
        <strain evidence="3 4">4_1_13</strain>
    </source>
</reference>
<dbReference type="EMBL" id="ACDE02000013">
    <property type="protein sequence ID" value="EEO39741.1"/>
    <property type="molecule type" value="Genomic_DNA"/>
</dbReference>
<dbReference type="Proteomes" id="UP000004925">
    <property type="component" value="Unassembled WGS sequence"/>
</dbReference>
<dbReference type="RefSeq" id="WP_008802630.1">
    <property type="nucleotide sequence ID" value="NZ_KQ235735.1"/>
</dbReference>
<dbReference type="InterPro" id="IPR000326">
    <property type="entry name" value="PAP2/HPO"/>
</dbReference>
<feature type="domain" description="Phosphatidic acid phosphatase type 2/haloperoxidase" evidence="2">
    <location>
        <begin position="101"/>
        <end position="210"/>
    </location>
</feature>
<dbReference type="eggNOG" id="COG0671">
    <property type="taxonomic scope" value="Bacteria"/>
</dbReference>
<feature type="transmembrane region" description="Helical" evidence="1">
    <location>
        <begin position="24"/>
        <end position="44"/>
    </location>
</feature>
<keyword evidence="1" id="KW-1133">Transmembrane helix</keyword>
<feature type="transmembrane region" description="Helical" evidence="1">
    <location>
        <begin position="193"/>
        <end position="211"/>
    </location>
</feature>
<dbReference type="Gene3D" id="1.20.144.10">
    <property type="entry name" value="Phosphatidic acid phosphatase type 2/haloperoxidase"/>
    <property type="match status" value="1"/>
</dbReference>
<accession>A0A0M1VT15</accession>
<keyword evidence="1" id="KW-0472">Membrane</keyword>
<keyword evidence="1" id="KW-0812">Transmembrane</keyword>
<feature type="transmembrane region" description="Helical" evidence="1">
    <location>
        <begin position="142"/>
        <end position="162"/>
    </location>
</feature>
<evidence type="ECO:0000313" key="4">
    <source>
        <dbReference type="Proteomes" id="UP000004925"/>
    </source>
</evidence>
<feature type="transmembrane region" description="Helical" evidence="1">
    <location>
        <begin position="64"/>
        <end position="86"/>
    </location>
</feature>
<protein>
    <recommendedName>
        <fullName evidence="2">Phosphatidic acid phosphatase type 2/haloperoxidase domain-containing protein</fullName>
    </recommendedName>
</protein>
<evidence type="ECO:0000256" key="1">
    <source>
        <dbReference type="SAM" id="Phobius"/>
    </source>
</evidence>
<sequence length="222" mass="26148">MLKLIKLIMGGENFKVDKLLKLKIKYTIFISVFFVIFYKGAEFYTYTVDNVPSYFMEWERNIPFLPIFMLPYMTSAPFFLVTIFLEKDKSSLKLLMKRAIFLTVVSTAIFVIFPMKFYFSKPEISSPIFKILFHILGLLDSRFNQCPSLHVSFAFLSVTVYCREIKSKFLKVFLCLWGFLLAISILFVYQHHFIDFAGGTLIFLITCIIFPRKNRLLNFNKK</sequence>
<dbReference type="CDD" id="cd03386">
    <property type="entry name" value="PAP2_Aur1_like"/>
    <property type="match status" value="1"/>
</dbReference>
<comment type="caution">
    <text evidence="3">The sequence shown here is derived from an EMBL/GenBank/DDBJ whole genome shotgun (WGS) entry which is preliminary data.</text>
</comment>
<proteinExistence type="predicted"/>
<evidence type="ECO:0000313" key="3">
    <source>
        <dbReference type="EMBL" id="EEO39741.1"/>
    </source>
</evidence>
<feature type="transmembrane region" description="Helical" evidence="1">
    <location>
        <begin position="169"/>
        <end position="187"/>
    </location>
</feature>